<dbReference type="Proteomes" id="UP001165121">
    <property type="component" value="Unassembled WGS sequence"/>
</dbReference>
<protein>
    <submittedName>
        <fullName evidence="2">Unnamed protein product</fullName>
    </submittedName>
</protein>
<proteinExistence type="predicted"/>
<evidence type="ECO:0000256" key="1">
    <source>
        <dbReference type="SAM" id="MobiDB-lite"/>
    </source>
</evidence>
<organism evidence="2 3">
    <name type="scientific">Phytophthora fragariaefolia</name>
    <dbReference type="NCBI Taxonomy" id="1490495"/>
    <lineage>
        <taxon>Eukaryota</taxon>
        <taxon>Sar</taxon>
        <taxon>Stramenopiles</taxon>
        <taxon>Oomycota</taxon>
        <taxon>Peronosporomycetes</taxon>
        <taxon>Peronosporales</taxon>
        <taxon>Peronosporaceae</taxon>
        <taxon>Phytophthora</taxon>
    </lineage>
</organism>
<evidence type="ECO:0000313" key="3">
    <source>
        <dbReference type="Proteomes" id="UP001165121"/>
    </source>
</evidence>
<accession>A0A9W6XYY5</accession>
<name>A0A9W6XYY5_9STRA</name>
<dbReference type="EMBL" id="BSXT01002301">
    <property type="protein sequence ID" value="GMF48256.1"/>
    <property type="molecule type" value="Genomic_DNA"/>
</dbReference>
<feature type="region of interest" description="Disordered" evidence="1">
    <location>
        <begin position="151"/>
        <end position="222"/>
    </location>
</feature>
<gene>
    <name evidence="2" type="ORF">Pfra01_001856600</name>
</gene>
<comment type="caution">
    <text evidence="2">The sequence shown here is derived from an EMBL/GenBank/DDBJ whole genome shotgun (WGS) entry which is preliminary data.</text>
</comment>
<sequence length="249" mass="26843">MAKLVEVWIKLRGEIPSSAEKENSASLAQDDHPTRYFVALWERTHWIVESSVMTGLHSSQQACHSYEEIAEMYAEWFKYKLNRKRRSDALRGHMTSVSDDLFSAVMKMVDGMPAPGVAVELYFEPSVPVYPLVNLSWIPGGADWRPAAPEVDAVEPWPGDSAATVHHARGAPDGPGDSPSDSHFGPDSPDPNGPTNQGPDDSTERASQARGSASRSPRDIDSAIDLLADAAFTVTQAATPSASGSPGTL</sequence>
<evidence type="ECO:0000313" key="2">
    <source>
        <dbReference type="EMBL" id="GMF48256.1"/>
    </source>
</evidence>
<dbReference type="AlphaFoldDB" id="A0A9W6XYY5"/>
<feature type="compositionally biased region" description="Low complexity" evidence="1">
    <location>
        <begin position="205"/>
        <end position="215"/>
    </location>
</feature>
<dbReference type="OrthoDB" id="128909at2759"/>
<reference evidence="2" key="1">
    <citation type="submission" date="2023-04" db="EMBL/GenBank/DDBJ databases">
        <title>Phytophthora fragariaefolia NBRC 109709.</title>
        <authorList>
            <person name="Ichikawa N."/>
            <person name="Sato H."/>
            <person name="Tonouchi N."/>
        </authorList>
    </citation>
    <scope>NUCLEOTIDE SEQUENCE</scope>
    <source>
        <strain evidence="2">NBRC 109709</strain>
    </source>
</reference>
<keyword evidence="3" id="KW-1185">Reference proteome</keyword>